<dbReference type="GO" id="GO:0005634">
    <property type="term" value="C:nucleus"/>
    <property type="evidence" value="ECO:0007669"/>
    <property type="project" value="UniProtKB-SubCell"/>
</dbReference>
<reference evidence="3" key="1">
    <citation type="journal article" date="2014" name="PLoS ONE">
        <title>Transcriptome-Based Identification of ABC Transporters in the Western Tarnished Plant Bug Lygus hesperus.</title>
        <authorList>
            <person name="Hull J.J."/>
            <person name="Chaney K."/>
            <person name="Geib S.M."/>
            <person name="Fabrick J.A."/>
            <person name="Brent C.S."/>
            <person name="Walsh D."/>
            <person name="Lavine L.C."/>
        </authorList>
    </citation>
    <scope>NUCLEOTIDE SEQUENCE</scope>
</reference>
<evidence type="ECO:0000256" key="1">
    <source>
        <dbReference type="ARBA" id="ARBA00004123"/>
    </source>
</evidence>
<evidence type="ECO:0008006" key="10">
    <source>
        <dbReference type="Google" id="ProtNLM"/>
    </source>
</evidence>
<protein>
    <recommendedName>
        <fullName evidence="10">Ubiquitin-like domain-containing protein</fullName>
    </recommendedName>
</protein>
<evidence type="ECO:0000313" key="4">
    <source>
        <dbReference type="EMBL" id="JAG05882.1"/>
    </source>
</evidence>
<dbReference type="CDD" id="cd01763">
    <property type="entry name" value="Ubl_SUMO_like"/>
    <property type="match status" value="1"/>
</dbReference>
<dbReference type="EMBL" id="GBHO01037721">
    <property type="protein sequence ID" value="JAG05883.1"/>
    <property type="molecule type" value="Transcribed_RNA"/>
</dbReference>
<keyword evidence="2" id="KW-0539">Nucleus</keyword>
<name>A0A0A9WEQ9_LYGHE</name>
<evidence type="ECO:0000313" key="7">
    <source>
        <dbReference type="EMBL" id="JAQ08900.1"/>
    </source>
</evidence>
<gene>
    <name evidence="5" type="ORF">CM83_65914</name>
    <name evidence="4" type="ORF">CM83_65915</name>
    <name evidence="3" type="ORF">CM83_65916</name>
    <name evidence="9" type="ORF">g.74591</name>
    <name evidence="8" type="ORF">g.74592</name>
    <name evidence="7" type="ORF">g.74593</name>
</gene>
<dbReference type="EMBL" id="GDHC01007377">
    <property type="protein sequence ID" value="JAQ11252.1"/>
    <property type="molecule type" value="Transcribed_RNA"/>
</dbReference>
<dbReference type="EMBL" id="GBHO01037722">
    <property type="protein sequence ID" value="JAG05882.1"/>
    <property type="molecule type" value="Transcribed_RNA"/>
</dbReference>
<reference evidence="7" key="4">
    <citation type="journal article" date="2016" name="Gigascience">
        <title>De novo construction of an expanded transcriptome assembly for the western tarnished plant bug, Lygus hesperus.</title>
        <authorList>
            <person name="Tassone E.E."/>
            <person name="Geib S.M."/>
            <person name="Hall B."/>
            <person name="Fabrick J.A."/>
            <person name="Brent C.S."/>
            <person name="Hull J.J."/>
        </authorList>
    </citation>
    <scope>NUCLEOTIDE SEQUENCE</scope>
</reference>
<reference evidence="3" key="2">
    <citation type="submission" date="2014-07" db="EMBL/GenBank/DDBJ databases">
        <authorList>
            <person name="Hull J."/>
        </authorList>
    </citation>
    <scope>NUCLEOTIDE SEQUENCE</scope>
</reference>
<evidence type="ECO:0000313" key="3">
    <source>
        <dbReference type="EMBL" id="JAG05881.1"/>
    </source>
</evidence>
<evidence type="ECO:0000313" key="9">
    <source>
        <dbReference type="EMBL" id="JAQ16942.1"/>
    </source>
</evidence>
<dbReference type="InterPro" id="IPR029071">
    <property type="entry name" value="Ubiquitin-like_domsf"/>
</dbReference>
<evidence type="ECO:0000256" key="2">
    <source>
        <dbReference type="ARBA" id="ARBA00023242"/>
    </source>
</evidence>
<evidence type="ECO:0000313" key="6">
    <source>
        <dbReference type="EMBL" id="JAG59777.1"/>
    </source>
</evidence>
<dbReference type="InterPro" id="IPR052324">
    <property type="entry name" value="NFATC2-Int_DNA_Repair"/>
</dbReference>
<dbReference type="EMBL" id="GBRD01006044">
    <property type="protein sequence ID" value="JAG59777.1"/>
    <property type="molecule type" value="Transcribed_RNA"/>
</dbReference>
<reference evidence="6" key="3">
    <citation type="submission" date="2014-09" db="EMBL/GenBank/DDBJ databases">
        <authorList>
            <person name="Magalhaes I.L.F."/>
            <person name="Oliveira U."/>
            <person name="Santos F.R."/>
            <person name="Vidigal T.H.D.A."/>
            <person name="Brescovit A.D."/>
            <person name="Santos A.J."/>
        </authorList>
    </citation>
    <scope>NUCLEOTIDE SEQUENCE</scope>
</reference>
<dbReference type="AlphaFoldDB" id="A0A0A9WEQ9"/>
<accession>A0A0A9WEQ9</accession>
<evidence type="ECO:0000313" key="8">
    <source>
        <dbReference type="EMBL" id="JAQ11252.1"/>
    </source>
</evidence>
<evidence type="ECO:0000313" key="5">
    <source>
        <dbReference type="EMBL" id="JAG05883.1"/>
    </source>
</evidence>
<dbReference type="PANTHER" id="PTHR47187">
    <property type="entry name" value="NFATC2-INTERACTING PROTEIN"/>
    <property type="match status" value="1"/>
</dbReference>
<dbReference type="EMBL" id="GBRD01006042">
    <property type="protein sequence ID" value="JAG59779.1"/>
    <property type="molecule type" value="Transcribed_RNA"/>
</dbReference>
<dbReference type="GO" id="GO:0045944">
    <property type="term" value="P:positive regulation of transcription by RNA polymerase II"/>
    <property type="evidence" value="ECO:0007669"/>
    <property type="project" value="TreeGrafter"/>
</dbReference>
<sequence>MSEFEITIDSSDDEDLETEETIRVLWIQTMKMHHLSICVNQPLEKVFKEISEIYSIPLDFVEIRYNDEPVSPSDSLDSLGFRIVHDSLYASKAAQAAIPATQSISVPGKNKLHIKCLVKDRKKPLDYYLSPRQNLQALLETLAKDLEVPLSCLKIKFDGDVVNAKDTPQSLDLDGGECFDVFINK</sequence>
<dbReference type="EMBL" id="GDHC01009729">
    <property type="protein sequence ID" value="JAQ08900.1"/>
    <property type="molecule type" value="Transcribed_RNA"/>
</dbReference>
<dbReference type="PANTHER" id="PTHR47187:SF1">
    <property type="entry name" value="NFATC2-INTERACTING PROTEIN"/>
    <property type="match status" value="1"/>
</dbReference>
<dbReference type="EMBL" id="GBHO01037723">
    <property type="protein sequence ID" value="JAG05881.1"/>
    <property type="molecule type" value="Transcribed_RNA"/>
</dbReference>
<dbReference type="EMBL" id="GDHC01001687">
    <property type="protein sequence ID" value="JAQ16942.1"/>
    <property type="molecule type" value="Transcribed_RNA"/>
</dbReference>
<comment type="subcellular location">
    <subcellularLocation>
        <location evidence="1">Nucleus</location>
    </subcellularLocation>
</comment>
<dbReference type="Gene3D" id="3.10.20.90">
    <property type="entry name" value="Phosphatidylinositol 3-kinase Catalytic Subunit, Chain A, domain 1"/>
    <property type="match status" value="2"/>
</dbReference>
<proteinExistence type="predicted"/>
<organism evidence="3">
    <name type="scientific">Lygus hesperus</name>
    <name type="common">Western plant bug</name>
    <dbReference type="NCBI Taxonomy" id="30085"/>
    <lineage>
        <taxon>Eukaryota</taxon>
        <taxon>Metazoa</taxon>
        <taxon>Ecdysozoa</taxon>
        <taxon>Arthropoda</taxon>
        <taxon>Hexapoda</taxon>
        <taxon>Insecta</taxon>
        <taxon>Pterygota</taxon>
        <taxon>Neoptera</taxon>
        <taxon>Paraneoptera</taxon>
        <taxon>Hemiptera</taxon>
        <taxon>Heteroptera</taxon>
        <taxon>Panheteroptera</taxon>
        <taxon>Cimicomorpha</taxon>
        <taxon>Miridae</taxon>
        <taxon>Mirini</taxon>
        <taxon>Lygus</taxon>
    </lineage>
</organism>
<dbReference type="SUPFAM" id="SSF54236">
    <property type="entry name" value="Ubiquitin-like"/>
    <property type="match status" value="2"/>
</dbReference>